<dbReference type="GO" id="GO:0009279">
    <property type="term" value="C:cell outer membrane"/>
    <property type="evidence" value="ECO:0007669"/>
    <property type="project" value="UniProtKB-SubCell"/>
</dbReference>
<dbReference type="AlphaFoldDB" id="A0A1N6K972"/>
<evidence type="ECO:0000313" key="10">
    <source>
        <dbReference type="Proteomes" id="UP000185003"/>
    </source>
</evidence>
<evidence type="ECO:0000256" key="7">
    <source>
        <dbReference type="PROSITE-ProRule" id="PRU01360"/>
    </source>
</evidence>
<dbReference type="InterPro" id="IPR023996">
    <property type="entry name" value="TonB-dep_OMP_SusC/RagA"/>
</dbReference>
<dbReference type="Proteomes" id="UP000185003">
    <property type="component" value="Unassembled WGS sequence"/>
</dbReference>
<protein>
    <submittedName>
        <fullName evidence="9">TonB-linked outer membrane protein, SusC/RagA family</fullName>
    </submittedName>
</protein>
<dbReference type="InterPro" id="IPR011662">
    <property type="entry name" value="Secretin/TonB_short_N"/>
</dbReference>
<dbReference type="InterPro" id="IPR012910">
    <property type="entry name" value="Plug_dom"/>
</dbReference>
<dbReference type="EMBL" id="FSRA01000002">
    <property type="protein sequence ID" value="SIO53105.1"/>
    <property type="molecule type" value="Genomic_DNA"/>
</dbReference>
<gene>
    <name evidence="9" type="ORF">SAMN04488055_5352</name>
</gene>
<dbReference type="PROSITE" id="PS52016">
    <property type="entry name" value="TONB_DEPENDENT_REC_3"/>
    <property type="match status" value="1"/>
</dbReference>
<dbReference type="SUPFAM" id="SSF56935">
    <property type="entry name" value="Porins"/>
    <property type="match status" value="1"/>
</dbReference>
<dbReference type="Pfam" id="PF07715">
    <property type="entry name" value="Plug"/>
    <property type="match status" value="1"/>
</dbReference>
<evidence type="ECO:0000256" key="4">
    <source>
        <dbReference type="ARBA" id="ARBA00022692"/>
    </source>
</evidence>
<evidence type="ECO:0000256" key="2">
    <source>
        <dbReference type="ARBA" id="ARBA00022448"/>
    </source>
</evidence>
<evidence type="ECO:0000259" key="8">
    <source>
        <dbReference type="SMART" id="SM00965"/>
    </source>
</evidence>
<evidence type="ECO:0000256" key="5">
    <source>
        <dbReference type="ARBA" id="ARBA00023136"/>
    </source>
</evidence>
<dbReference type="InterPro" id="IPR023997">
    <property type="entry name" value="TonB-dep_OMP_SusC/RagA_CS"/>
</dbReference>
<evidence type="ECO:0000256" key="6">
    <source>
        <dbReference type="ARBA" id="ARBA00023237"/>
    </source>
</evidence>
<dbReference type="OrthoDB" id="1094723at2"/>
<dbReference type="RefSeq" id="WP_084185844.1">
    <property type="nucleotide sequence ID" value="NZ_FSRA01000002.1"/>
</dbReference>
<reference evidence="9 10" key="1">
    <citation type="submission" date="2016-11" db="EMBL/GenBank/DDBJ databases">
        <authorList>
            <person name="Jaros S."/>
            <person name="Januszkiewicz K."/>
            <person name="Wedrychowicz H."/>
        </authorList>
    </citation>
    <scope>NUCLEOTIDE SEQUENCE [LARGE SCALE GENOMIC DNA]</scope>
    <source>
        <strain evidence="9 10">DSM 24787</strain>
    </source>
</reference>
<proteinExistence type="inferred from homology"/>
<dbReference type="Gene3D" id="2.60.40.1120">
    <property type="entry name" value="Carboxypeptidase-like, regulatory domain"/>
    <property type="match status" value="1"/>
</dbReference>
<keyword evidence="4 7" id="KW-0812">Transmembrane</keyword>
<dbReference type="SMART" id="SM00965">
    <property type="entry name" value="STN"/>
    <property type="match status" value="1"/>
</dbReference>
<evidence type="ECO:0000313" key="9">
    <source>
        <dbReference type="EMBL" id="SIO53105.1"/>
    </source>
</evidence>
<dbReference type="SUPFAM" id="SSF49464">
    <property type="entry name" value="Carboxypeptidase regulatory domain-like"/>
    <property type="match status" value="1"/>
</dbReference>
<name>A0A1N6K972_9BACT</name>
<dbReference type="Pfam" id="PF07660">
    <property type="entry name" value="STN"/>
    <property type="match status" value="1"/>
</dbReference>
<evidence type="ECO:0000256" key="3">
    <source>
        <dbReference type="ARBA" id="ARBA00022452"/>
    </source>
</evidence>
<keyword evidence="6 7" id="KW-0998">Cell outer membrane</keyword>
<keyword evidence="2 7" id="KW-0813">Transport</keyword>
<dbReference type="InterPro" id="IPR008969">
    <property type="entry name" value="CarboxyPept-like_regulatory"/>
</dbReference>
<dbReference type="Gene3D" id="3.55.50.30">
    <property type="match status" value="1"/>
</dbReference>
<dbReference type="Gene3D" id="2.40.170.20">
    <property type="entry name" value="TonB-dependent receptor, beta-barrel domain"/>
    <property type="match status" value="1"/>
</dbReference>
<accession>A0A1N6K972</accession>
<dbReference type="Gene3D" id="2.170.130.10">
    <property type="entry name" value="TonB-dependent receptor, plug domain"/>
    <property type="match status" value="1"/>
</dbReference>
<evidence type="ECO:0000256" key="1">
    <source>
        <dbReference type="ARBA" id="ARBA00004571"/>
    </source>
</evidence>
<sequence>MKLTDYLKSPPGVTGLRIARLRPGKRTHLLALCLLLVFMQAAANVYAQKVTLSVKDMPLTRLFREVRKQTGFAFLYNNASLQATKPVTIQVSGASLEEVMTLALKGQPLSYTISNNTIILKSAPVPKEEKLVQVLPIEIKGRVLDAKTKEPVVGATVAVKGTSTGAITDLNGDFVLKINKGDQLQISFMGYETQLQKPDKDGRFVYSLQTSQQSIKDVVITGIFSRPKQNFTGAASSFTNEDLNKVTNSNVLTALKSLDPSFQMPENISFGSDPNKLPEVVLRGGNSLVDPSQSSTSNVFNYSNAPNVPLFILDGFETTLSRINNLDINRIAKVDILKDAAATAIYGSRAANGVIVIETIRPASGQLRVTYNATLRTDVPDLTGYDLLNAREKLDLEVQTGVFNNTFNFVDEQLKYYYNQRKANVERGVNTDWLSKPLRTGVSHKHNLYVEGGANDALYGVGLTYDNVQGTMKGSGRTIITGNSYLSYRYKNFQFRNDLTLSFWNGDNSPYGSYTQYSRLNPYWTPYDEKGNPLIYLEDVRTVDGTRLTNFDRYDNLEGGGVGRPVNPLYNASLNIASFSKNQTITNNFSTQWQAFPWLRFSGRLAITKQVDESNNFKPAQHTSFVNKPTYEKGSYVKNYGKQNMLEGMLMADFNKKIDRHLIFATLGLNVQETGNGIEFYEAQGFPNPRLDQIILGSRYPTGGKPFGSESISRLAGYLANVSYSYDSRYLLDLSYRLDGSSQFGSEKRFAPFWSTGLGWNLHHEKFLSPLRFINRLKLRYSVGYTGSQNFPSFLGITTSAYYAEVDYRGVLGSRLMGYGNPALAWQQTYKNNLGADITLFNKLDITANYFVERTKGSVVSISTAPSSGFSSYSDNMGDVLSKGWEVNARYNIINNPRNRNNWSIFVNAFSVKNTIERISNTIAQMNKKADTSKSTLPLPRFAAGRSISSIWVVESLGIDPSTGLEIYRKRDGTLTNTYDPLDQVIMGDTRASVEGTFGTNAEINGIGMNVFFRFRYGGQAYNQTLIDRVENVAYTYYNVDRRVYEERWMKPGDHTFFKGFTNAGGASMDETKASSRFVQDNNELICESLSAYYRFPEQLNKRLRLQNTRITFFTSDLFRFTSIKRERGLFYPFSRTFSLQLQTSF</sequence>
<dbReference type="STRING" id="536979.SAMN04488055_5352"/>
<dbReference type="InterPro" id="IPR037066">
    <property type="entry name" value="Plug_dom_sf"/>
</dbReference>
<dbReference type="NCBIfam" id="TIGR04056">
    <property type="entry name" value="OMP_RagA_SusC"/>
    <property type="match status" value="1"/>
</dbReference>
<organism evidence="9 10">
    <name type="scientific">Chitinophaga niabensis</name>
    <dbReference type="NCBI Taxonomy" id="536979"/>
    <lineage>
        <taxon>Bacteria</taxon>
        <taxon>Pseudomonadati</taxon>
        <taxon>Bacteroidota</taxon>
        <taxon>Chitinophagia</taxon>
        <taxon>Chitinophagales</taxon>
        <taxon>Chitinophagaceae</taxon>
        <taxon>Chitinophaga</taxon>
    </lineage>
</organism>
<feature type="domain" description="Secretin/TonB short N-terminal" evidence="8">
    <location>
        <begin position="72"/>
        <end position="123"/>
    </location>
</feature>
<dbReference type="InterPro" id="IPR036942">
    <property type="entry name" value="Beta-barrel_TonB_sf"/>
</dbReference>
<dbReference type="NCBIfam" id="TIGR04057">
    <property type="entry name" value="SusC_RagA_signa"/>
    <property type="match status" value="1"/>
</dbReference>
<keyword evidence="10" id="KW-1185">Reference proteome</keyword>
<comment type="subcellular location">
    <subcellularLocation>
        <location evidence="1 7">Cell outer membrane</location>
        <topology evidence="1 7">Multi-pass membrane protein</topology>
    </subcellularLocation>
</comment>
<dbReference type="Pfam" id="PF13715">
    <property type="entry name" value="CarbopepD_reg_2"/>
    <property type="match status" value="1"/>
</dbReference>
<dbReference type="InterPro" id="IPR039426">
    <property type="entry name" value="TonB-dep_rcpt-like"/>
</dbReference>
<comment type="similarity">
    <text evidence="7">Belongs to the TonB-dependent receptor family.</text>
</comment>
<keyword evidence="3 7" id="KW-1134">Transmembrane beta strand</keyword>
<keyword evidence="5 7" id="KW-0472">Membrane</keyword>